<keyword evidence="3" id="KW-1185">Reference proteome</keyword>
<dbReference type="SUPFAM" id="SSF55729">
    <property type="entry name" value="Acyl-CoA N-acyltransferases (Nat)"/>
    <property type="match status" value="1"/>
</dbReference>
<name>A0ABP7FSX5_9ACTN</name>
<dbReference type="Proteomes" id="UP001499884">
    <property type="component" value="Unassembled WGS sequence"/>
</dbReference>
<dbReference type="Pfam" id="PF13302">
    <property type="entry name" value="Acetyltransf_3"/>
    <property type="match status" value="1"/>
</dbReference>
<dbReference type="InterPro" id="IPR051531">
    <property type="entry name" value="N-acetyltransferase"/>
</dbReference>
<comment type="caution">
    <text evidence="2">The sequence shown here is derived from an EMBL/GenBank/DDBJ whole genome shotgun (WGS) entry which is preliminary data.</text>
</comment>
<feature type="domain" description="N-acetyltransferase" evidence="1">
    <location>
        <begin position="40"/>
        <end position="192"/>
    </location>
</feature>
<dbReference type="InterPro" id="IPR000182">
    <property type="entry name" value="GNAT_dom"/>
</dbReference>
<proteinExistence type="predicted"/>
<evidence type="ECO:0000313" key="3">
    <source>
        <dbReference type="Proteomes" id="UP001499884"/>
    </source>
</evidence>
<protein>
    <submittedName>
        <fullName evidence="2">GNAT family N-acetyltransferase</fullName>
    </submittedName>
</protein>
<accession>A0ABP7FSX5</accession>
<organism evidence="2 3">
    <name type="scientific">Streptomyces tremellae</name>
    <dbReference type="NCBI Taxonomy" id="1124239"/>
    <lineage>
        <taxon>Bacteria</taxon>
        <taxon>Bacillati</taxon>
        <taxon>Actinomycetota</taxon>
        <taxon>Actinomycetes</taxon>
        <taxon>Kitasatosporales</taxon>
        <taxon>Streptomycetaceae</taxon>
        <taxon>Streptomyces</taxon>
    </lineage>
</organism>
<evidence type="ECO:0000259" key="1">
    <source>
        <dbReference type="Pfam" id="PF13302"/>
    </source>
</evidence>
<evidence type="ECO:0000313" key="2">
    <source>
        <dbReference type="EMBL" id="GAA3747522.1"/>
    </source>
</evidence>
<dbReference type="PANTHER" id="PTHR43792:SF1">
    <property type="entry name" value="N-ACETYLTRANSFERASE DOMAIN-CONTAINING PROTEIN"/>
    <property type="match status" value="1"/>
</dbReference>
<dbReference type="Gene3D" id="3.40.630.30">
    <property type="match status" value="1"/>
</dbReference>
<dbReference type="RefSeq" id="WP_345651732.1">
    <property type="nucleotide sequence ID" value="NZ_BAABEP010000044.1"/>
</dbReference>
<dbReference type="InterPro" id="IPR016181">
    <property type="entry name" value="Acyl_CoA_acyltransferase"/>
</dbReference>
<sequence length="212" mass="21527">MEESYAVSVPHAAPARGQSAVSAAGGAWPLVAEPIRTPGLALLPLRVAHATEMARVLGDAALHEFIGGAPAPVAELRARYARMSAGPGDPAVSWCNWVVEIREPAGARALAGTVQATVTAPAPGRTGAAGSAPGPVAELAWVVGTPFQGRGVAKEAARGLARWLADRGVGTFVAHIRADHAASAAVARAVGLVRTDVVHEGEELWEGRAPGA</sequence>
<dbReference type="EMBL" id="BAABEP010000044">
    <property type="protein sequence ID" value="GAA3747522.1"/>
    <property type="molecule type" value="Genomic_DNA"/>
</dbReference>
<dbReference type="PANTHER" id="PTHR43792">
    <property type="entry name" value="GNAT FAMILY, PUTATIVE (AFU_ORTHOLOGUE AFUA_3G00765)-RELATED-RELATED"/>
    <property type="match status" value="1"/>
</dbReference>
<reference evidence="3" key="1">
    <citation type="journal article" date="2019" name="Int. J. Syst. Evol. Microbiol.">
        <title>The Global Catalogue of Microorganisms (GCM) 10K type strain sequencing project: providing services to taxonomists for standard genome sequencing and annotation.</title>
        <authorList>
            <consortium name="The Broad Institute Genomics Platform"/>
            <consortium name="The Broad Institute Genome Sequencing Center for Infectious Disease"/>
            <person name="Wu L."/>
            <person name="Ma J."/>
        </authorList>
    </citation>
    <scope>NUCLEOTIDE SEQUENCE [LARGE SCALE GENOMIC DNA]</scope>
    <source>
        <strain evidence="3">JCM 30846</strain>
    </source>
</reference>
<gene>
    <name evidence="2" type="ORF">GCM10023082_49900</name>
</gene>